<dbReference type="Proteomes" id="UP000465712">
    <property type="component" value="Unassembled WGS sequence"/>
</dbReference>
<evidence type="ECO:0000256" key="8">
    <source>
        <dbReference type="ARBA" id="ARBA00023014"/>
    </source>
</evidence>
<keyword evidence="7" id="KW-0408">Iron</keyword>
<keyword evidence="8" id="KW-0411">Iron-sulfur</keyword>
<comment type="cofactor">
    <cofactor evidence="1 10">
        <name>pyridoxal 5'-phosphate</name>
        <dbReference type="ChEBI" id="CHEBI:597326"/>
    </cofactor>
</comment>
<evidence type="ECO:0000256" key="7">
    <source>
        <dbReference type="ARBA" id="ARBA00023004"/>
    </source>
</evidence>
<dbReference type="PROSITE" id="PS00595">
    <property type="entry name" value="AA_TRANSFER_CLASS_5"/>
    <property type="match status" value="1"/>
</dbReference>
<dbReference type="Pfam" id="PF00266">
    <property type="entry name" value="Aminotran_5"/>
    <property type="match status" value="1"/>
</dbReference>
<evidence type="ECO:0000256" key="9">
    <source>
        <dbReference type="ARBA" id="ARBA00050776"/>
    </source>
</evidence>
<dbReference type="SUPFAM" id="SSF53383">
    <property type="entry name" value="PLP-dependent transferases"/>
    <property type="match status" value="1"/>
</dbReference>
<gene>
    <name evidence="12" type="ORF">CAG72_20995</name>
</gene>
<dbReference type="GO" id="GO:0046872">
    <property type="term" value="F:metal ion binding"/>
    <property type="evidence" value="ECO:0007669"/>
    <property type="project" value="UniProtKB-KW"/>
</dbReference>
<dbReference type="InterPro" id="IPR015421">
    <property type="entry name" value="PyrdxlP-dep_Trfase_major"/>
</dbReference>
<dbReference type="GO" id="GO:0008483">
    <property type="term" value="F:transaminase activity"/>
    <property type="evidence" value="ECO:0007669"/>
    <property type="project" value="UniProtKB-KW"/>
</dbReference>
<name>A0A7X4WPB2_9GAMM</name>
<dbReference type="PANTHER" id="PTHR11601:SF34">
    <property type="entry name" value="CYSTEINE DESULFURASE"/>
    <property type="match status" value="1"/>
</dbReference>
<dbReference type="AlphaFoldDB" id="A0A7X4WPB2"/>
<dbReference type="RefSeq" id="WP_161446866.1">
    <property type="nucleotide sequence ID" value="NZ_WXWV01000134.1"/>
</dbReference>
<sequence>MIYLDYNATTPIDSTVRNAMLDCMENHFANPASTTHTLGIKSSFLLDECRETIASLIDASSDNILFTSGASESNNMVLKGVAEYFYSQGPVHFIVSEVEHKCIINQCHYLERRGINVSYAPVNDKGIVTLDAIKKLVNPATKLISVMAANNETGSLMPIKEIADFCLKESILFHSDAAQYIGKLPFSIQDIPVDFLSFSAHKFYGPKGIGGIYFKDKSLLSDSPLIHGGGQEYGLRGGTINLPAVVGMAQAAKITKERVISDLARQNTMKNRFIEQLRADIPDIQFNGCLQQSLPNTINLSLQGIRSRFLMNKLKNKLALSSGSACNSAQQANSHVLTAMGMDDDRIQSSIRLSFGRETTIEQLDTARKYFLDIYQMVNR</sequence>
<evidence type="ECO:0000256" key="10">
    <source>
        <dbReference type="RuleBase" id="RU004504"/>
    </source>
</evidence>
<feature type="domain" description="Aminotransferase class V" evidence="11">
    <location>
        <begin position="2"/>
        <end position="365"/>
    </location>
</feature>
<dbReference type="GO" id="GO:0031071">
    <property type="term" value="F:cysteine desulfurase activity"/>
    <property type="evidence" value="ECO:0007669"/>
    <property type="project" value="UniProtKB-EC"/>
</dbReference>
<evidence type="ECO:0000313" key="13">
    <source>
        <dbReference type="Proteomes" id="UP000465712"/>
    </source>
</evidence>
<dbReference type="InterPro" id="IPR016454">
    <property type="entry name" value="Cysteine_dSase"/>
</dbReference>
<dbReference type="PIRSF" id="PIRSF005572">
    <property type="entry name" value="NifS"/>
    <property type="match status" value="1"/>
</dbReference>
<dbReference type="InterPro" id="IPR000192">
    <property type="entry name" value="Aminotrans_V_dom"/>
</dbReference>
<keyword evidence="6" id="KW-0663">Pyridoxal phosphate</keyword>
<comment type="catalytic activity">
    <reaction evidence="9">
        <text>(sulfur carrier)-H + L-cysteine = (sulfur carrier)-SH + L-alanine</text>
        <dbReference type="Rhea" id="RHEA:43892"/>
        <dbReference type="Rhea" id="RHEA-COMP:14737"/>
        <dbReference type="Rhea" id="RHEA-COMP:14739"/>
        <dbReference type="ChEBI" id="CHEBI:29917"/>
        <dbReference type="ChEBI" id="CHEBI:35235"/>
        <dbReference type="ChEBI" id="CHEBI:57972"/>
        <dbReference type="ChEBI" id="CHEBI:64428"/>
        <dbReference type="EC" id="2.8.1.7"/>
    </reaction>
</comment>
<dbReference type="InterPro" id="IPR020578">
    <property type="entry name" value="Aminotrans_V_PyrdxlP_BS"/>
</dbReference>
<evidence type="ECO:0000313" key="12">
    <source>
        <dbReference type="EMBL" id="NAW67669.1"/>
    </source>
</evidence>
<proteinExistence type="inferred from homology"/>
<keyword evidence="4 12" id="KW-0808">Transferase</keyword>
<evidence type="ECO:0000256" key="3">
    <source>
        <dbReference type="ARBA" id="ARBA00012239"/>
    </source>
</evidence>
<comment type="similarity">
    <text evidence="2">Belongs to the class-V pyridoxal-phosphate-dependent aminotransferase family. NifS/IscS subfamily.</text>
</comment>
<dbReference type="EMBL" id="WXWW01000298">
    <property type="protein sequence ID" value="NAW67669.1"/>
    <property type="molecule type" value="Genomic_DNA"/>
</dbReference>
<dbReference type="Gene3D" id="3.40.640.10">
    <property type="entry name" value="Type I PLP-dependent aspartate aminotransferase-like (Major domain)"/>
    <property type="match status" value="1"/>
</dbReference>
<evidence type="ECO:0000256" key="2">
    <source>
        <dbReference type="ARBA" id="ARBA00006490"/>
    </source>
</evidence>
<dbReference type="Gene3D" id="3.90.1150.10">
    <property type="entry name" value="Aspartate Aminotransferase, domain 1"/>
    <property type="match status" value="1"/>
</dbReference>
<evidence type="ECO:0000256" key="4">
    <source>
        <dbReference type="ARBA" id="ARBA00022679"/>
    </source>
</evidence>
<dbReference type="InterPro" id="IPR015422">
    <property type="entry name" value="PyrdxlP-dep_Trfase_small"/>
</dbReference>
<keyword evidence="12" id="KW-0032">Aminotransferase</keyword>
<evidence type="ECO:0000259" key="11">
    <source>
        <dbReference type="Pfam" id="PF00266"/>
    </source>
</evidence>
<dbReference type="EC" id="2.8.1.7" evidence="3"/>
<dbReference type="GO" id="GO:0051536">
    <property type="term" value="F:iron-sulfur cluster binding"/>
    <property type="evidence" value="ECO:0007669"/>
    <property type="project" value="UniProtKB-KW"/>
</dbReference>
<organism evidence="12 13">
    <name type="scientific">Photobacterium halotolerans</name>
    <dbReference type="NCBI Taxonomy" id="265726"/>
    <lineage>
        <taxon>Bacteria</taxon>
        <taxon>Pseudomonadati</taxon>
        <taxon>Pseudomonadota</taxon>
        <taxon>Gammaproteobacteria</taxon>
        <taxon>Vibrionales</taxon>
        <taxon>Vibrionaceae</taxon>
        <taxon>Photobacterium</taxon>
    </lineage>
</organism>
<accession>A0A7X4WPB2</accession>
<evidence type="ECO:0000256" key="6">
    <source>
        <dbReference type="ARBA" id="ARBA00022898"/>
    </source>
</evidence>
<evidence type="ECO:0000256" key="5">
    <source>
        <dbReference type="ARBA" id="ARBA00022723"/>
    </source>
</evidence>
<keyword evidence="5" id="KW-0479">Metal-binding</keyword>
<protein>
    <recommendedName>
        <fullName evidence="3">cysteine desulfurase</fullName>
        <ecNumber evidence="3">2.8.1.7</ecNumber>
    </recommendedName>
</protein>
<comment type="caution">
    <text evidence="12">The sequence shown here is derived from an EMBL/GenBank/DDBJ whole genome shotgun (WGS) entry which is preliminary data.</text>
</comment>
<dbReference type="PANTHER" id="PTHR11601">
    <property type="entry name" value="CYSTEINE DESULFURYLASE FAMILY MEMBER"/>
    <property type="match status" value="1"/>
</dbReference>
<dbReference type="InterPro" id="IPR015424">
    <property type="entry name" value="PyrdxlP-dep_Trfase"/>
</dbReference>
<reference evidence="12 13" key="1">
    <citation type="submission" date="2017-05" db="EMBL/GenBank/DDBJ databases">
        <title>High clonality and local adaptation shapes Vibrionaceae linages within an endangered oasis.</title>
        <authorList>
            <person name="Vazquez-Rosas-Landa M."/>
        </authorList>
    </citation>
    <scope>NUCLEOTIDE SEQUENCE [LARGE SCALE GENOMIC DNA]</scope>
    <source>
        <strain evidence="12 13">P46_P4S1P180</strain>
    </source>
</reference>
<evidence type="ECO:0000256" key="1">
    <source>
        <dbReference type="ARBA" id="ARBA00001933"/>
    </source>
</evidence>